<evidence type="ECO:0000256" key="1">
    <source>
        <dbReference type="ARBA" id="ARBA00022723"/>
    </source>
</evidence>
<dbReference type="GeneID" id="8857659"/>
<sequence>MFHFKLHSASNLPKADTIGSIDGYALVKIPISGGLYTEFKTSVVKNSYDPKWKFTCPIVHNPDTSRDVIVVIMDHDKVGQNDFVCHCRISFVNLLTPCRKNTWKLECEKGFSPQRKGEDCLIKFSSCLSPSFEQLVESVKSKNEETIVDSAKKQILVKIPSTGYYLRAKYGKNLSLSIYDTMQERAGLAEFVIPEHNSIVKNHFSSLPDTLNGLKVYRQIKLKKQLIPSDISNIQIGISQLSTVLETKEGDVTRNHGWTGSFSYQEAKKVLKNVICDDGPQTIYMIEDYFFIKCDWDSSNGDEVIGLLDPFKSQGYHLENKYSSKREFYVKTFAKPKNVLGTGKTYSLTSEVKDLEYPYSLSDITITLSKKQDTQCYPLSKFLSH</sequence>
<dbReference type="GO" id="GO:0016020">
    <property type="term" value="C:membrane"/>
    <property type="evidence" value="ECO:0007669"/>
    <property type="project" value="TreeGrafter"/>
</dbReference>
<dbReference type="RefSeq" id="XP_002672327.1">
    <property type="nucleotide sequence ID" value="XM_002672281.1"/>
</dbReference>
<dbReference type="GO" id="GO:0005509">
    <property type="term" value="F:calcium ion binding"/>
    <property type="evidence" value="ECO:0007669"/>
    <property type="project" value="TreeGrafter"/>
</dbReference>
<dbReference type="KEGG" id="ngr:NAEGRDRAFT_52290"/>
<accession>D2VU85</accession>
<dbReference type="Pfam" id="PF00168">
    <property type="entry name" value="C2"/>
    <property type="match status" value="1"/>
</dbReference>
<protein>
    <submittedName>
        <fullName evidence="4">Predicted protein</fullName>
    </submittedName>
</protein>
<dbReference type="OrthoDB" id="270970at2759"/>
<reference evidence="4 5" key="1">
    <citation type="journal article" date="2010" name="Cell">
        <title>The genome of Naegleria gruberi illuminates early eukaryotic versatility.</title>
        <authorList>
            <person name="Fritz-Laylin L.K."/>
            <person name="Prochnik S.E."/>
            <person name="Ginger M.L."/>
            <person name="Dacks J.B."/>
            <person name="Carpenter M.L."/>
            <person name="Field M.C."/>
            <person name="Kuo A."/>
            <person name="Paredez A."/>
            <person name="Chapman J."/>
            <person name="Pham J."/>
            <person name="Shu S."/>
            <person name="Neupane R."/>
            <person name="Cipriano M."/>
            <person name="Mancuso J."/>
            <person name="Tu H."/>
            <person name="Salamov A."/>
            <person name="Lindquist E."/>
            <person name="Shapiro H."/>
            <person name="Lucas S."/>
            <person name="Grigoriev I.V."/>
            <person name="Cande W.Z."/>
            <person name="Fulton C."/>
            <person name="Rokhsar D.S."/>
            <person name="Dawson S.C."/>
        </authorList>
    </citation>
    <scope>NUCLEOTIDE SEQUENCE [LARGE SCALE GENOMIC DNA]</scope>
    <source>
        <strain evidence="4 5">NEG-M</strain>
    </source>
</reference>
<dbReference type="InterPro" id="IPR000008">
    <property type="entry name" value="C2_dom"/>
</dbReference>
<dbReference type="SUPFAM" id="SSF49562">
    <property type="entry name" value="C2 domain (Calcium/lipid-binding domain, CaLB)"/>
    <property type="match status" value="1"/>
</dbReference>
<keyword evidence="5" id="KW-1185">Reference proteome</keyword>
<dbReference type="Gene3D" id="2.60.40.150">
    <property type="entry name" value="C2 domain"/>
    <property type="match status" value="1"/>
</dbReference>
<evidence type="ECO:0000259" key="3">
    <source>
        <dbReference type="PROSITE" id="PS50004"/>
    </source>
</evidence>
<keyword evidence="2" id="KW-0106">Calcium</keyword>
<dbReference type="AlphaFoldDB" id="D2VU85"/>
<evidence type="ECO:0000313" key="4">
    <source>
        <dbReference type="EMBL" id="EFC39583.1"/>
    </source>
</evidence>
<dbReference type="InParanoid" id="D2VU85"/>
<dbReference type="EMBL" id="GG738898">
    <property type="protein sequence ID" value="EFC39583.1"/>
    <property type="molecule type" value="Genomic_DNA"/>
</dbReference>
<evidence type="ECO:0000313" key="5">
    <source>
        <dbReference type="Proteomes" id="UP000006671"/>
    </source>
</evidence>
<evidence type="ECO:0000256" key="2">
    <source>
        <dbReference type="ARBA" id="ARBA00022837"/>
    </source>
</evidence>
<name>D2VU85_NAEGR</name>
<organism evidence="5">
    <name type="scientific">Naegleria gruberi</name>
    <name type="common">Amoeba</name>
    <dbReference type="NCBI Taxonomy" id="5762"/>
    <lineage>
        <taxon>Eukaryota</taxon>
        <taxon>Discoba</taxon>
        <taxon>Heterolobosea</taxon>
        <taxon>Tetramitia</taxon>
        <taxon>Eutetramitia</taxon>
        <taxon>Vahlkampfiidae</taxon>
        <taxon>Naegleria</taxon>
    </lineage>
</organism>
<dbReference type="InterPro" id="IPR035892">
    <property type="entry name" value="C2_domain_sf"/>
</dbReference>
<dbReference type="SMART" id="SM00239">
    <property type="entry name" value="C2"/>
    <property type="match status" value="1"/>
</dbReference>
<gene>
    <name evidence="4" type="ORF">NAEGRDRAFT_52290</name>
</gene>
<keyword evidence="1" id="KW-0479">Metal-binding</keyword>
<dbReference type="Proteomes" id="UP000006671">
    <property type="component" value="Unassembled WGS sequence"/>
</dbReference>
<feature type="domain" description="C2" evidence="3">
    <location>
        <begin position="1"/>
        <end position="104"/>
    </location>
</feature>
<dbReference type="OMA" id="MSELYVP"/>
<dbReference type="PROSITE" id="PS50004">
    <property type="entry name" value="C2"/>
    <property type="match status" value="1"/>
</dbReference>
<dbReference type="PANTHER" id="PTHR45911:SF4">
    <property type="entry name" value="MULTIPLE C2 AND TRANSMEMBRANE DOMAIN-CONTAINING PROTEIN"/>
    <property type="match status" value="1"/>
</dbReference>
<dbReference type="VEuPathDB" id="AmoebaDB:NAEGRDRAFT_52290"/>
<dbReference type="PANTHER" id="PTHR45911">
    <property type="entry name" value="C2 DOMAIN-CONTAINING PROTEIN"/>
    <property type="match status" value="1"/>
</dbReference>
<dbReference type="CDD" id="cd00030">
    <property type="entry name" value="C2"/>
    <property type="match status" value="1"/>
</dbReference>
<proteinExistence type="predicted"/>